<dbReference type="Gene3D" id="1.10.3720.10">
    <property type="entry name" value="MetI-like"/>
    <property type="match status" value="1"/>
</dbReference>
<keyword evidence="5 8" id="KW-0812">Transmembrane</keyword>
<feature type="transmembrane region" description="Helical" evidence="8">
    <location>
        <begin position="190"/>
        <end position="219"/>
    </location>
</feature>
<dbReference type="PANTHER" id="PTHR42929:SF5">
    <property type="entry name" value="ABC TRANSPORTER PERMEASE PROTEIN"/>
    <property type="match status" value="1"/>
</dbReference>
<evidence type="ECO:0000256" key="6">
    <source>
        <dbReference type="ARBA" id="ARBA00022989"/>
    </source>
</evidence>
<feature type="domain" description="ABC transmembrane type-1" evidence="9">
    <location>
        <begin position="61"/>
        <end position="267"/>
    </location>
</feature>
<dbReference type="PANTHER" id="PTHR42929">
    <property type="entry name" value="INNER MEMBRANE ABC TRANSPORTER PERMEASE PROTEIN YDCU-RELATED-RELATED"/>
    <property type="match status" value="1"/>
</dbReference>
<dbReference type="InterPro" id="IPR035906">
    <property type="entry name" value="MetI-like_sf"/>
</dbReference>
<proteinExistence type="inferred from homology"/>
<dbReference type="InterPro" id="IPR000515">
    <property type="entry name" value="MetI-like"/>
</dbReference>
<reference evidence="10 11" key="1">
    <citation type="submission" date="2024-06" db="EMBL/GenBank/DDBJ databases">
        <title>Genomic Encyclopedia of Type Strains, Phase IV (KMG-IV): sequencing the most valuable type-strain genomes for metagenomic binning, comparative biology and taxonomic classification.</title>
        <authorList>
            <person name="Goeker M."/>
        </authorList>
    </citation>
    <scope>NUCLEOTIDE SEQUENCE [LARGE SCALE GENOMIC DNA]</scope>
    <source>
        <strain evidence="10 11">DSM 27865</strain>
    </source>
</reference>
<dbReference type="SUPFAM" id="SSF161098">
    <property type="entry name" value="MetI-like"/>
    <property type="match status" value="1"/>
</dbReference>
<gene>
    <name evidence="10" type="ORF">ABID37_001672</name>
</gene>
<accession>A0ABV2MXG4</accession>
<evidence type="ECO:0000256" key="5">
    <source>
        <dbReference type="ARBA" id="ARBA00022692"/>
    </source>
</evidence>
<organism evidence="10 11">
    <name type="scientific">Aquamicrobium terrae</name>
    <dbReference type="NCBI Taxonomy" id="1324945"/>
    <lineage>
        <taxon>Bacteria</taxon>
        <taxon>Pseudomonadati</taxon>
        <taxon>Pseudomonadota</taxon>
        <taxon>Alphaproteobacteria</taxon>
        <taxon>Hyphomicrobiales</taxon>
        <taxon>Phyllobacteriaceae</taxon>
        <taxon>Aquamicrobium</taxon>
    </lineage>
</organism>
<dbReference type="PROSITE" id="PS50928">
    <property type="entry name" value="ABC_TM1"/>
    <property type="match status" value="1"/>
</dbReference>
<keyword evidence="4" id="KW-1003">Cell membrane</keyword>
<dbReference type="RefSeq" id="WP_354193786.1">
    <property type="nucleotide sequence ID" value="NZ_JBEPML010000004.1"/>
</dbReference>
<sequence>MRGIGNNWKSAALMMAPLLLFLGLCYAIPFLGVARWSVTLPEPGLGQYAVLVSDPLVQSVFMRTFRICIAVTVVSVAAAYAISVVWVRGTPSQRIFVEFCILIPFWISVLTRAFGWVALLSNRGLINTWLQAIGVISQPLALVRNEFGVIVGMSHFLIPFAVFPIASAIRSLDERVLLAARGMGASRTRIFWTVFLPMTRAGIVGAALIVFVFALGFFVTPAILGGGRSVMIAELIYLRIFQSPDWGLGAAISVVLVVAVGALMAVVMRFVNPRRMV</sequence>
<protein>
    <submittedName>
        <fullName evidence="10">Spermidine/putrescine transport system permease protein</fullName>
    </submittedName>
</protein>
<evidence type="ECO:0000256" key="3">
    <source>
        <dbReference type="ARBA" id="ARBA00022448"/>
    </source>
</evidence>
<comment type="subcellular location">
    <subcellularLocation>
        <location evidence="1 8">Cell membrane</location>
        <topology evidence="1 8">Multi-pass membrane protein</topology>
    </subcellularLocation>
</comment>
<name>A0ABV2MXG4_9HYPH</name>
<evidence type="ECO:0000256" key="4">
    <source>
        <dbReference type="ARBA" id="ARBA00022475"/>
    </source>
</evidence>
<dbReference type="CDD" id="cd06261">
    <property type="entry name" value="TM_PBP2"/>
    <property type="match status" value="1"/>
</dbReference>
<dbReference type="EMBL" id="JBEPML010000004">
    <property type="protein sequence ID" value="MET3791464.1"/>
    <property type="molecule type" value="Genomic_DNA"/>
</dbReference>
<feature type="transmembrane region" description="Helical" evidence="8">
    <location>
        <begin position="99"/>
        <end position="119"/>
    </location>
</feature>
<keyword evidence="7 8" id="KW-0472">Membrane</keyword>
<feature type="transmembrane region" description="Helical" evidence="8">
    <location>
        <begin position="147"/>
        <end position="169"/>
    </location>
</feature>
<feature type="transmembrane region" description="Helical" evidence="8">
    <location>
        <begin position="64"/>
        <end position="87"/>
    </location>
</feature>
<keyword evidence="11" id="KW-1185">Reference proteome</keyword>
<evidence type="ECO:0000313" key="11">
    <source>
        <dbReference type="Proteomes" id="UP001549076"/>
    </source>
</evidence>
<feature type="transmembrane region" description="Helical" evidence="8">
    <location>
        <begin position="246"/>
        <end position="271"/>
    </location>
</feature>
<comment type="caution">
    <text evidence="10">The sequence shown here is derived from an EMBL/GenBank/DDBJ whole genome shotgun (WGS) entry which is preliminary data.</text>
</comment>
<keyword evidence="3 8" id="KW-0813">Transport</keyword>
<evidence type="ECO:0000256" key="8">
    <source>
        <dbReference type="RuleBase" id="RU363032"/>
    </source>
</evidence>
<evidence type="ECO:0000256" key="1">
    <source>
        <dbReference type="ARBA" id="ARBA00004651"/>
    </source>
</evidence>
<evidence type="ECO:0000259" key="9">
    <source>
        <dbReference type="PROSITE" id="PS50928"/>
    </source>
</evidence>
<keyword evidence="6 8" id="KW-1133">Transmembrane helix</keyword>
<evidence type="ECO:0000256" key="7">
    <source>
        <dbReference type="ARBA" id="ARBA00023136"/>
    </source>
</evidence>
<evidence type="ECO:0000313" key="10">
    <source>
        <dbReference type="EMBL" id="MET3791464.1"/>
    </source>
</evidence>
<dbReference type="Proteomes" id="UP001549076">
    <property type="component" value="Unassembled WGS sequence"/>
</dbReference>
<comment type="similarity">
    <text evidence="2">Belongs to the binding-protein-dependent transport system permease family. CysTW subfamily.</text>
</comment>
<dbReference type="Pfam" id="PF00528">
    <property type="entry name" value="BPD_transp_1"/>
    <property type="match status" value="1"/>
</dbReference>
<evidence type="ECO:0000256" key="2">
    <source>
        <dbReference type="ARBA" id="ARBA00007069"/>
    </source>
</evidence>